<feature type="signal peptide" evidence="1">
    <location>
        <begin position="1"/>
        <end position="23"/>
    </location>
</feature>
<keyword evidence="3" id="KW-1185">Reference proteome</keyword>
<dbReference type="RefSeq" id="WP_024108965.1">
    <property type="nucleotide sequence ID" value="NZ_CP031560.1"/>
</dbReference>
<dbReference type="Proteomes" id="UP000266633">
    <property type="component" value="Unassembled WGS sequence"/>
</dbReference>
<evidence type="ECO:0000256" key="1">
    <source>
        <dbReference type="SAM" id="SignalP"/>
    </source>
</evidence>
<evidence type="ECO:0000313" key="2">
    <source>
        <dbReference type="EMBL" id="RJL69566.1"/>
    </source>
</evidence>
<proteinExistence type="predicted"/>
<evidence type="ECO:0000313" key="3">
    <source>
        <dbReference type="Proteomes" id="UP000266633"/>
    </source>
</evidence>
<keyword evidence="1" id="KW-0732">Signal</keyword>
<name>A0ABX9NLL9_9GAMM</name>
<comment type="caution">
    <text evidence="2">The sequence shown here is derived from an EMBL/GenBank/DDBJ whole genome shotgun (WGS) entry which is preliminary data.</text>
</comment>
<dbReference type="GeneID" id="49322718"/>
<protein>
    <submittedName>
        <fullName evidence="2">Conjugal transfer protein</fullName>
    </submittedName>
</protein>
<gene>
    <name evidence="2" type="ORF">D5077_15450</name>
</gene>
<sequence length="101" mass="10823">MKKPIIAATLLCLAAGFSAPSFAADPCEVVLCMYGKATGNGGGNECSSAERAFFSINAFKKHHRFNPGKTFEMRRDFLAQCASADPAAVSQILSRFGRMRG</sequence>
<feature type="chain" id="PRO_5045424073" evidence="1">
    <location>
        <begin position="24"/>
        <end position="101"/>
    </location>
</feature>
<dbReference type="EMBL" id="QZDO01000054">
    <property type="protein sequence ID" value="RJL69566.1"/>
    <property type="molecule type" value="Genomic_DNA"/>
</dbReference>
<organism evidence="2 3">
    <name type="scientific">Dickeya dianthicola</name>
    <dbReference type="NCBI Taxonomy" id="204039"/>
    <lineage>
        <taxon>Bacteria</taxon>
        <taxon>Pseudomonadati</taxon>
        <taxon>Pseudomonadota</taxon>
        <taxon>Gammaproteobacteria</taxon>
        <taxon>Enterobacterales</taxon>
        <taxon>Pectobacteriaceae</taxon>
        <taxon>Dickeya</taxon>
    </lineage>
</organism>
<accession>A0ABX9NLL9</accession>
<reference evidence="2 3" key="1">
    <citation type="submission" date="2018-09" db="EMBL/GenBank/DDBJ databases">
        <title>Phylogenetic diversity of Pectobacterium and Dickeya strains causing blackleg disease of potato in Morocco.</title>
        <authorList>
            <person name="Oulghazi S."/>
            <person name="Moumni M."/>
            <person name="Faure D."/>
        </authorList>
    </citation>
    <scope>NUCLEOTIDE SEQUENCE [LARGE SCALE GENOMIC DNA]</scope>
    <source>
        <strain evidence="2 3">S4.16.03.LID</strain>
    </source>
</reference>